<protein>
    <recommendedName>
        <fullName evidence="2">UDP-glucose 6-dehydrogenase</fullName>
    </recommendedName>
</protein>
<dbReference type="Gene3D" id="3.40.50.720">
    <property type="entry name" value="NAD(P)-binding Rossmann-like Domain"/>
    <property type="match status" value="1"/>
</dbReference>
<feature type="domain" description="UDP-glucose/GDP-mannose dehydrogenase N-terminal" evidence="5">
    <location>
        <begin position="42"/>
        <end position="150"/>
    </location>
</feature>
<keyword evidence="7" id="KW-1185">Reference proteome</keyword>
<reference evidence="6 7" key="1">
    <citation type="submission" date="2018-11" db="EMBL/GenBank/DDBJ databases">
        <authorList>
            <person name="Jang G.I."/>
            <person name="Hwang C.Y."/>
        </authorList>
    </citation>
    <scope>NUCLEOTIDE SEQUENCE [LARGE SCALE GENOMIC DNA]</scope>
    <source>
        <strain evidence="6 7">SSM26</strain>
    </source>
</reference>
<keyword evidence="3" id="KW-0560">Oxidoreductase</keyword>
<evidence type="ECO:0000256" key="3">
    <source>
        <dbReference type="ARBA" id="ARBA00023002"/>
    </source>
</evidence>
<dbReference type="RefSeq" id="WP_123889612.1">
    <property type="nucleotide sequence ID" value="NZ_RKKU01000011.1"/>
</dbReference>
<feature type="domain" description="UDP-glucose/GDP-mannose dehydrogenase dimerisation" evidence="4">
    <location>
        <begin position="176"/>
        <end position="274"/>
    </location>
</feature>
<dbReference type="EMBL" id="RKKU01000011">
    <property type="protein sequence ID" value="ROZ84454.1"/>
    <property type="molecule type" value="Genomic_DNA"/>
</dbReference>
<dbReference type="InterPro" id="IPR001732">
    <property type="entry name" value="UDP-Glc/GDP-Man_DH_N"/>
</dbReference>
<name>A0ABX9XI00_9PSED</name>
<sequence length="298" mass="32732">MKNTARPVIGIVGFGTVGKALQAAFDLRCDVRICDPQLGTQSSSIEALVSSCRIIFLAVPTPAKIDGNADLTAFHEVIDGLQRASGKSPGCYPVICVKSAVPPDAVAQAFAQYPTLRLVVSPEFLREASPIEDMLSMRSLVLGGNERDCHVVAELFHDHSNITGEMRTLILPDAVSAAFLKYQENAFLAMKVSFMNEMFDIFQRSGSQCTWDQLQRAFHQDHERMGTTHWQVPGPDGLRGWGGRCLPKDVAALQSYAEQLGVDTPLLRTAWTRNLRDRTAEQSTSNEYFPTLDSAVEA</sequence>
<dbReference type="Pfam" id="PF00984">
    <property type="entry name" value="UDPG_MGDP_dh"/>
    <property type="match status" value="1"/>
</dbReference>
<dbReference type="SUPFAM" id="SSF51735">
    <property type="entry name" value="NAD(P)-binding Rossmann-fold domains"/>
    <property type="match status" value="1"/>
</dbReference>
<dbReference type="Pfam" id="PF03721">
    <property type="entry name" value="UDPG_MGDP_dh_N"/>
    <property type="match status" value="1"/>
</dbReference>
<organism evidence="6 7">
    <name type="scientific">Pseudomonas neustonica</name>
    <dbReference type="NCBI Taxonomy" id="2487346"/>
    <lineage>
        <taxon>Bacteria</taxon>
        <taxon>Pseudomonadati</taxon>
        <taxon>Pseudomonadota</taxon>
        <taxon>Gammaproteobacteria</taxon>
        <taxon>Pseudomonadales</taxon>
        <taxon>Pseudomonadaceae</taxon>
        <taxon>Pseudomonas</taxon>
    </lineage>
</organism>
<dbReference type="InterPro" id="IPR008927">
    <property type="entry name" value="6-PGluconate_DH-like_C_sf"/>
</dbReference>
<comment type="similarity">
    <text evidence="1">Belongs to the UDP-glucose/GDP-mannose dehydrogenase family.</text>
</comment>
<proteinExistence type="inferred from homology"/>
<dbReference type="PANTHER" id="PTHR43750:SF3">
    <property type="entry name" value="UDP-GLUCOSE 6-DEHYDROGENASE TUAD"/>
    <property type="match status" value="1"/>
</dbReference>
<dbReference type="PANTHER" id="PTHR43750">
    <property type="entry name" value="UDP-GLUCOSE 6-DEHYDROGENASE TUAD"/>
    <property type="match status" value="1"/>
</dbReference>
<comment type="caution">
    <text evidence="6">The sequence shown here is derived from an EMBL/GenBank/DDBJ whole genome shotgun (WGS) entry which is preliminary data.</text>
</comment>
<gene>
    <name evidence="6" type="ORF">EF096_10695</name>
</gene>
<evidence type="ECO:0000256" key="1">
    <source>
        <dbReference type="ARBA" id="ARBA00006601"/>
    </source>
</evidence>
<evidence type="ECO:0000256" key="2">
    <source>
        <dbReference type="ARBA" id="ARBA00015132"/>
    </source>
</evidence>
<accession>A0ABX9XI00</accession>
<evidence type="ECO:0000259" key="5">
    <source>
        <dbReference type="Pfam" id="PF03721"/>
    </source>
</evidence>
<dbReference type="InterPro" id="IPR036291">
    <property type="entry name" value="NAD(P)-bd_dom_sf"/>
</dbReference>
<dbReference type="Proteomes" id="UP000275199">
    <property type="component" value="Unassembled WGS sequence"/>
</dbReference>
<dbReference type="Gene3D" id="1.10.1040.10">
    <property type="entry name" value="N-(1-d-carboxylethyl)-l-norvaline Dehydrogenase, domain 2"/>
    <property type="match status" value="1"/>
</dbReference>
<evidence type="ECO:0000259" key="4">
    <source>
        <dbReference type="Pfam" id="PF00984"/>
    </source>
</evidence>
<evidence type="ECO:0000313" key="6">
    <source>
        <dbReference type="EMBL" id="ROZ84454.1"/>
    </source>
</evidence>
<dbReference type="InterPro" id="IPR013328">
    <property type="entry name" value="6PGD_dom2"/>
</dbReference>
<dbReference type="SUPFAM" id="SSF48179">
    <property type="entry name" value="6-phosphogluconate dehydrogenase C-terminal domain-like"/>
    <property type="match status" value="1"/>
</dbReference>
<dbReference type="InterPro" id="IPR014026">
    <property type="entry name" value="UDP-Glc/GDP-Man_DH_dimer"/>
</dbReference>
<evidence type="ECO:0000313" key="7">
    <source>
        <dbReference type="Proteomes" id="UP000275199"/>
    </source>
</evidence>